<evidence type="ECO:0000313" key="3">
    <source>
        <dbReference type="EMBL" id="OQR98700.1"/>
    </source>
</evidence>
<dbReference type="CDD" id="cd00038">
    <property type="entry name" value="CAP_ED"/>
    <property type="match status" value="1"/>
</dbReference>
<dbReference type="Proteomes" id="UP000243579">
    <property type="component" value="Unassembled WGS sequence"/>
</dbReference>
<dbReference type="Gene3D" id="2.60.120.10">
    <property type="entry name" value="Jelly Rolls"/>
    <property type="match status" value="2"/>
</dbReference>
<feature type="domain" description="Cyclic nucleotide-binding" evidence="2">
    <location>
        <begin position="116"/>
        <end position="183"/>
    </location>
</feature>
<name>A0A1V9ZLN0_ACHHY</name>
<dbReference type="Pfam" id="PF00027">
    <property type="entry name" value="cNMP_binding"/>
    <property type="match status" value="1"/>
</dbReference>
<dbReference type="InterPro" id="IPR014710">
    <property type="entry name" value="RmlC-like_jellyroll"/>
</dbReference>
<reference evidence="3 4" key="1">
    <citation type="journal article" date="2014" name="Genome Biol. Evol.">
        <title>The secreted proteins of Achlya hypogyna and Thraustotheca clavata identify the ancestral oomycete secretome and reveal gene acquisitions by horizontal gene transfer.</title>
        <authorList>
            <person name="Misner I."/>
            <person name="Blouin N."/>
            <person name="Leonard G."/>
            <person name="Richards T.A."/>
            <person name="Lane C.E."/>
        </authorList>
    </citation>
    <scope>NUCLEOTIDE SEQUENCE [LARGE SCALE GENOMIC DNA]</scope>
    <source>
        <strain evidence="3 4">ATCC 48635</strain>
    </source>
</reference>
<dbReference type="OrthoDB" id="2021138at2759"/>
<dbReference type="PANTHER" id="PTHR23011:SF28">
    <property type="entry name" value="CYCLIC NUCLEOTIDE-BINDING DOMAIN CONTAINING PROTEIN"/>
    <property type="match status" value="1"/>
</dbReference>
<dbReference type="STRING" id="1202772.A0A1V9ZLN0"/>
<accession>A0A1V9ZLN0</accession>
<feature type="domain" description="Cyclic nucleotide-binding" evidence="2">
    <location>
        <begin position="303"/>
        <end position="349"/>
    </location>
</feature>
<evidence type="ECO:0000313" key="4">
    <source>
        <dbReference type="Proteomes" id="UP000243579"/>
    </source>
</evidence>
<protein>
    <recommendedName>
        <fullName evidence="2">Cyclic nucleotide-binding domain-containing protein</fullName>
    </recommendedName>
</protein>
<dbReference type="SUPFAM" id="SSF51206">
    <property type="entry name" value="cAMP-binding domain-like"/>
    <property type="match status" value="2"/>
</dbReference>
<evidence type="ECO:0000259" key="2">
    <source>
        <dbReference type="PROSITE" id="PS50042"/>
    </source>
</evidence>
<dbReference type="AlphaFoldDB" id="A0A1V9ZLN0"/>
<dbReference type="InterPro" id="IPR000595">
    <property type="entry name" value="cNMP-bd_dom"/>
</dbReference>
<comment type="caution">
    <text evidence="3">The sequence shown here is derived from an EMBL/GenBank/DDBJ whole genome shotgun (WGS) entry which is preliminary data.</text>
</comment>
<feature type="domain" description="Cyclic nucleotide-binding" evidence="2">
    <location>
        <begin position="225"/>
        <end position="281"/>
    </location>
</feature>
<dbReference type="EMBL" id="JNBR01000081">
    <property type="protein sequence ID" value="OQR98700.1"/>
    <property type="molecule type" value="Genomic_DNA"/>
</dbReference>
<feature type="region of interest" description="Disordered" evidence="1">
    <location>
        <begin position="485"/>
        <end position="516"/>
    </location>
</feature>
<evidence type="ECO:0000256" key="1">
    <source>
        <dbReference type="SAM" id="MobiDB-lite"/>
    </source>
</evidence>
<keyword evidence="4" id="KW-1185">Reference proteome</keyword>
<dbReference type="PANTHER" id="PTHR23011">
    <property type="entry name" value="CYCLIC NUCLEOTIDE-BINDING DOMAIN CONTAINING PROTEIN"/>
    <property type="match status" value="1"/>
</dbReference>
<dbReference type="InterPro" id="IPR018490">
    <property type="entry name" value="cNMP-bd_dom_sf"/>
</dbReference>
<gene>
    <name evidence="3" type="ORF">ACHHYP_08259</name>
</gene>
<feature type="compositionally biased region" description="Basic and acidic residues" evidence="1">
    <location>
        <begin position="497"/>
        <end position="506"/>
    </location>
</feature>
<dbReference type="PROSITE" id="PS50042">
    <property type="entry name" value="CNMP_BINDING_3"/>
    <property type="match status" value="3"/>
</dbReference>
<proteinExistence type="predicted"/>
<organism evidence="3 4">
    <name type="scientific">Achlya hypogyna</name>
    <name type="common">Oomycete</name>
    <name type="synonym">Protoachlya hypogyna</name>
    <dbReference type="NCBI Taxonomy" id="1202772"/>
    <lineage>
        <taxon>Eukaryota</taxon>
        <taxon>Sar</taxon>
        <taxon>Stramenopiles</taxon>
        <taxon>Oomycota</taxon>
        <taxon>Saprolegniomycetes</taxon>
        <taxon>Saprolegniales</taxon>
        <taxon>Achlyaceae</taxon>
        <taxon>Achlya</taxon>
    </lineage>
</organism>
<sequence length="516" mass="58184">MLGKKVLPPHRQRTLKKLLTNPDGLDYLTADDGVLYPPIRIHGRVYTNVDPQSRERAQKRWDALRDVVIRTPELTRIAQKLQESVRILKMHPHERSDPDVAHLYSWLMSQENLSPLFQTMPEKIGKNICREMEFLHLHPNEIIVHQGDIGETCFIVISGLVAIHVRSPEEQEEFVRSNGRRDFPADPSTSQHEARQLLASRPSISSPRRVSAFIPPTPKAPVPPEGLVRMGPRVTVLKAGATFGEICLIEPDSKRTATAIVDVACTSAYLIVLSATSYAKMTRSQRVEGSISDHIAFLHQMILFKSWSKMQLMRLASSLRYVVFAPQQYIQRKNADVEYMYMLLGGEAKEVSGLTFQEDVVTGAGNKTAEHRVTAELTHLTKFDITGEGLVLGKKKKLFGLYFLGASASHRHVQTSTKILLQLFDARQRWREARVQQALAYPEYMVQITAKMMRLSGNMCMQCGRRTHVAGDVLCLHESAARHDHTEKANNNNDDAEAPRANERARHPYVATGSCD</sequence>